<name>A0A1I6GEZ0_9EURY</name>
<dbReference type="PANTHER" id="PTHR42860">
    <property type="entry name" value="VITAMIN B12-BINDING PROTEIN"/>
    <property type="match status" value="1"/>
</dbReference>
<sequence length="278" mass="29561">MAERTSDGAASTPRVVSLAPSSTATLTAMGAGDRLVGVTTHCDADAPVVGGWLNPDYDRIAERAPDLVCTSDALQSAVRDELRDRGYEVCHVEPARLTDVLASFETLGDAVGRPDAGRRLAADCRDRLAAVDARTPDGGDRPVVYCEEWSDPPMAAGNWVPDAVRAAGGTCPFVDPGERSREVSREVVQAADPDHVVLHLCGHGDRASAESFRDREWDVDAAVHVVDDDLLNQPSPNLIAGVETLADLLHDGVDAPDRGDDGSKHRDDDGSKHRDADA</sequence>
<dbReference type="PANTHER" id="PTHR42860:SF1">
    <property type="entry name" value="VITAMIN B12-BINDING PROTEIN"/>
    <property type="match status" value="1"/>
</dbReference>
<evidence type="ECO:0000256" key="2">
    <source>
        <dbReference type="SAM" id="MobiDB-lite"/>
    </source>
</evidence>
<dbReference type="CDD" id="cd01144">
    <property type="entry name" value="BtuF"/>
    <property type="match status" value="1"/>
</dbReference>
<dbReference type="AlphaFoldDB" id="A0A1I6GEZ0"/>
<dbReference type="Gene3D" id="3.40.50.1980">
    <property type="entry name" value="Nitrogenase molybdenum iron protein domain"/>
    <property type="match status" value="2"/>
</dbReference>
<dbReference type="InterPro" id="IPR051030">
    <property type="entry name" value="Vitamin_B12-ABC_binding"/>
</dbReference>
<dbReference type="PROSITE" id="PS50983">
    <property type="entry name" value="FE_B12_PBP"/>
    <property type="match status" value="1"/>
</dbReference>
<accession>A0A1I6GEZ0</accession>
<dbReference type="NCBIfam" id="NF038402">
    <property type="entry name" value="TroA_like"/>
    <property type="match status" value="1"/>
</dbReference>
<dbReference type="InterPro" id="IPR002491">
    <property type="entry name" value="ABC_transptr_periplasmic_BD"/>
</dbReference>
<organism evidence="4 5">
    <name type="scientific">Halogeometricum rufum</name>
    <dbReference type="NCBI Taxonomy" id="553469"/>
    <lineage>
        <taxon>Archaea</taxon>
        <taxon>Methanobacteriati</taxon>
        <taxon>Methanobacteriota</taxon>
        <taxon>Stenosarchaea group</taxon>
        <taxon>Halobacteria</taxon>
        <taxon>Halobacteriales</taxon>
        <taxon>Haloferacaceae</taxon>
        <taxon>Halogeometricum</taxon>
    </lineage>
</organism>
<protein>
    <submittedName>
        <fullName evidence="4">Iron complex transport system substrate-binding protein</fullName>
    </submittedName>
</protein>
<dbReference type="Pfam" id="PF01497">
    <property type="entry name" value="Peripla_BP_2"/>
    <property type="match status" value="1"/>
</dbReference>
<dbReference type="OrthoDB" id="9784at2157"/>
<dbReference type="EMBL" id="FOYT01000001">
    <property type="protein sequence ID" value="SFR40762.1"/>
    <property type="molecule type" value="Genomic_DNA"/>
</dbReference>
<evidence type="ECO:0000259" key="3">
    <source>
        <dbReference type="PROSITE" id="PS50983"/>
    </source>
</evidence>
<evidence type="ECO:0000313" key="4">
    <source>
        <dbReference type="EMBL" id="SFR40762.1"/>
    </source>
</evidence>
<keyword evidence="1" id="KW-0732">Signal</keyword>
<evidence type="ECO:0000256" key="1">
    <source>
        <dbReference type="ARBA" id="ARBA00022729"/>
    </source>
</evidence>
<dbReference type="STRING" id="553469.SAMN04487947_1046"/>
<feature type="region of interest" description="Disordered" evidence="2">
    <location>
        <begin position="250"/>
        <end position="278"/>
    </location>
</feature>
<gene>
    <name evidence="4" type="ORF">SAMN04487947_1046</name>
</gene>
<keyword evidence="5" id="KW-1185">Reference proteome</keyword>
<dbReference type="InterPro" id="IPR054828">
    <property type="entry name" value="Vit_B12_bind_prot"/>
</dbReference>
<evidence type="ECO:0000313" key="5">
    <source>
        <dbReference type="Proteomes" id="UP000198531"/>
    </source>
</evidence>
<dbReference type="RefSeq" id="WP_089805217.1">
    <property type="nucleotide sequence ID" value="NZ_FOYT01000001.1"/>
</dbReference>
<feature type="domain" description="Fe/B12 periplasmic-binding" evidence="3">
    <location>
        <begin position="14"/>
        <end position="253"/>
    </location>
</feature>
<dbReference type="Proteomes" id="UP000198531">
    <property type="component" value="Unassembled WGS sequence"/>
</dbReference>
<proteinExistence type="predicted"/>
<reference evidence="5" key="1">
    <citation type="submission" date="2016-10" db="EMBL/GenBank/DDBJ databases">
        <authorList>
            <person name="Varghese N."/>
            <person name="Submissions S."/>
        </authorList>
    </citation>
    <scope>NUCLEOTIDE SEQUENCE [LARGE SCALE GENOMIC DNA]</scope>
    <source>
        <strain evidence="5">CGMCC 1.7736</strain>
    </source>
</reference>
<dbReference type="SUPFAM" id="SSF53807">
    <property type="entry name" value="Helical backbone' metal receptor"/>
    <property type="match status" value="1"/>
</dbReference>